<comment type="cofactor">
    <cofactor evidence="1">
        <name>Mn(2+)</name>
        <dbReference type="ChEBI" id="CHEBI:29035"/>
    </cofactor>
</comment>
<dbReference type="CDD" id="cd00143">
    <property type="entry name" value="PP2Cc"/>
    <property type="match status" value="1"/>
</dbReference>
<proteinExistence type="inferred from homology"/>
<dbReference type="InterPro" id="IPR036457">
    <property type="entry name" value="PPM-type-like_dom_sf"/>
</dbReference>
<dbReference type="EC" id="3.1.3.16" evidence="4"/>
<dbReference type="PANTHER" id="PTHR47992">
    <property type="entry name" value="PROTEIN PHOSPHATASE"/>
    <property type="match status" value="1"/>
</dbReference>
<dbReference type="Pfam" id="PF00481">
    <property type="entry name" value="PP2C"/>
    <property type="match status" value="1"/>
</dbReference>
<evidence type="ECO:0000256" key="3">
    <source>
        <dbReference type="ARBA" id="ARBA00006702"/>
    </source>
</evidence>
<protein>
    <recommendedName>
        <fullName evidence="4">protein-serine/threonine phosphatase</fullName>
        <ecNumber evidence="4">3.1.3.16</ecNumber>
    </recommendedName>
</protein>
<dbReference type="InterPro" id="IPR015655">
    <property type="entry name" value="PP2C"/>
</dbReference>
<reference evidence="14 15" key="1">
    <citation type="submission" date="2012-08" db="EMBL/GenBank/DDBJ databases">
        <title>Oryza genome evolution.</title>
        <authorList>
            <person name="Wing R.A."/>
        </authorList>
    </citation>
    <scope>NUCLEOTIDE SEQUENCE</scope>
</reference>
<dbReference type="eggNOG" id="KOG0698">
    <property type="taxonomic scope" value="Eukaryota"/>
</dbReference>
<evidence type="ECO:0000313" key="14">
    <source>
        <dbReference type="EnsemblPlants" id="LPERR01G24580.1"/>
    </source>
</evidence>
<dbReference type="SMART" id="SM00332">
    <property type="entry name" value="PP2Cc"/>
    <property type="match status" value="1"/>
</dbReference>
<evidence type="ECO:0000259" key="13">
    <source>
        <dbReference type="PROSITE" id="PS51746"/>
    </source>
</evidence>
<comment type="cofactor">
    <cofactor evidence="2">
        <name>Mg(2+)</name>
        <dbReference type="ChEBI" id="CHEBI:18420"/>
    </cofactor>
</comment>
<evidence type="ECO:0000256" key="7">
    <source>
        <dbReference type="ARBA" id="ARBA00022842"/>
    </source>
</evidence>
<keyword evidence="9" id="KW-0464">Manganese</keyword>
<dbReference type="PROSITE" id="PS01032">
    <property type="entry name" value="PPM_1"/>
    <property type="match status" value="1"/>
</dbReference>
<organism evidence="14 15">
    <name type="scientific">Leersia perrieri</name>
    <dbReference type="NCBI Taxonomy" id="77586"/>
    <lineage>
        <taxon>Eukaryota</taxon>
        <taxon>Viridiplantae</taxon>
        <taxon>Streptophyta</taxon>
        <taxon>Embryophyta</taxon>
        <taxon>Tracheophyta</taxon>
        <taxon>Spermatophyta</taxon>
        <taxon>Magnoliopsida</taxon>
        <taxon>Liliopsida</taxon>
        <taxon>Poales</taxon>
        <taxon>Poaceae</taxon>
        <taxon>BOP clade</taxon>
        <taxon>Oryzoideae</taxon>
        <taxon>Oryzeae</taxon>
        <taxon>Oryzinae</taxon>
        <taxon>Leersia</taxon>
    </lineage>
</organism>
<dbReference type="InterPro" id="IPR001932">
    <property type="entry name" value="PPM-type_phosphatase-like_dom"/>
</dbReference>
<dbReference type="STRING" id="77586.A0A0D9V4W1"/>
<keyword evidence="5" id="KW-0479">Metal-binding</keyword>
<evidence type="ECO:0000256" key="11">
    <source>
        <dbReference type="ARBA" id="ARBA00048336"/>
    </source>
</evidence>
<comment type="catalytic activity">
    <reaction evidence="11">
        <text>O-phospho-L-threonyl-[protein] + H2O = L-threonyl-[protein] + phosphate</text>
        <dbReference type="Rhea" id="RHEA:47004"/>
        <dbReference type="Rhea" id="RHEA-COMP:11060"/>
        <dbReference type="Rhea" id="RHEA-COMP:11605"/>
        <dbReference type="ChEBI" id="CHEBI:15377"/>
        <dbReference type="ChEBI" id="CHEBI:30013"/>
        <dbReference type="ChEBI" id="CHEBI:43474"/>
        <dbReference type="ChEBI" id="CHEBI:61977"/>
        <dbReference type="EC" id="3.1.3.16"/>
    </reaction>
</comment>
<evidence type="ECO:0000256" key="6">
    <source>
        <dbReference type="ARBA" id="ARBA00022801"/>
    </source>
</evidence>
<accession>A0A0D9V4W1</accession>
<evidence type="ECO:0000256" key="4">
    <source>
        <dbReference type="ARBA" id="ARBA00013081"/>
    </source>
</evidence>
<reference evidence="14" key="3">
    <citation type="submission" date="2015-04" db="UniProtKB">
        <authorList>
            <consortium name="EnsemblPlants"/>
        </authorList>
    </citation>
    <scope>IDENTIFICATION</scope>
</reference>
<evidence type="ECO:0000256" key="2">
    <source>
        <dbReference type="ARBA" id="ARBA00001946"/>
    </source>
</evidence>
<dbReference type="InterPro" id="IPR000222">
    <property type="entry name" value="PP2C_BS"/>
</dbReference>
<dbReference type="GO" id="GO:0046872">
    <property type="term" value="F:metal ion binding"/>
    <property type="evidence" value="ECO:0007669"/>
    <property type="project" value="UniProtKB-KW"/>
</dbReference>
<dbReference type="SUPFAM" id="SSF81606">
    <property type="entry name" value="PP2C-like"/>
    <property type="match status" value="1"/>
</dbReference>
<name>A0A0D9V4W1_9ORYZ</name>
<comment type="similarity">
    <text evidence="3 12">Belongs to the PP2C family.</text>
</comment>
<keyword evidence="15" id="KW-1185">Reference proteome</keyword>
<dbReference type="EnsemblPlants" id="LPERR01G24580.1">
    <property type="protein sequence ID" value="LPERR01G24580.1"/>
    <property type="gene ID" value="LPERR01G24580"/>
</dbReference>
<dbReference type="FunFam" id="3.60.40.10:FF:000291">
    <property type="entry name" value="Protein phosphatase 2C 50"/>
    <property type="match status" value="1"/>
</dbReference>
<evidence type="ECO:0000256" key="12">
    <source>
        <dbReference type="RuleBase" id="RU003465"/>
    </source>
</evidence>
<evidence type="ECO:0000313" key="15">
    <source>
        <dbReference type="Proteomes" id="UP000032180"/>
    </source>
</evidence>
<dbReference type="HOGENOM" id="CLU_013173_20_4_1"/>
<keyword evidence="7" id="KW-0460">Magnesium</keyword>
<sequence>MATAVFAVDGGGAARRARAAAGCAGGAETVPDLGGGGGRGRDDAAGCGKRTVYLMECVPLWGCTATRGRGGEMEDACAAVPRFADVPVRMLAGRRELEGLELDFDASALRLPAHLFGVYDGHGGSEVSNYCQDRIHVLLREILSAEIGSRDLGEVDVKEQWEKAFGDCFQRVDDEVSGRASRPMLANGLGGFRFQPVAADNVGSTAVVAVVCSSHVITANCGDSRVVLCRGKEPIVLSVDHKPDRKDERARIEAAGGKVIDWNGYRVSGILAMSRSIGDRYLKPFLTPRPEITVLPRAKDDDCLILASDGLWDVMSNEEACKVARRQILMWYKNNDAPHPGENDGPTMNPAAQAAADCLVRIALTKGSEDNITVIVVDLKPRKKLKGKS</sequence>
<dbReference type="Gene3D" id="3.60.40.10">
    <property type="entry name" value="PPM-type phosphatase domain"/>
    <property type="match status" value="1"/>
</dbReference>
<keyword evidence="6 12" id="KW-0378">Hydrolase</keyword>
<dbReference type="GO" id="GO:0004722">
    <property type="term" value="F:protein serine/threonine phosphatase activity"/>
    <property type="evidence" value="ECO:0007669"/>
    <property type="project" value="UniProtKB-EC"/>
</dbReference>
<feature type="domain" description="PPM-type phosphatase" evidence="13">
    <location>
        <begin position="60"/>
        <end position="379"/>
    </location>
</feature>
<evidence type="ECO:0000256" key="8">
    <source>
        <dbReference type="ARBA" id="ARBA00022912"/>
    </source>
</evidence>
<reference evidence="15" key="2">
    <citation type="submission" date="2013-12" db="EMBL/GenBank/DDBJ databases">
        <authorList>
            <person name="Yu Y."/>
            <person name="Lee S."/>
            <person name="de Baynast K."/>
            <person name="Wissotski M."/>
            <person name="Liu L."/>
            <person name="Talag J."/>
            <person name="Goicoechea J."/>
            <person name="Angelova A."/>
            <person name="Jetty R."/>
            <person name="Kudrna D."/>
            <person name="Golser W."/>
            <person name="Rivera L."/>
            <person name="Zhang J."/>
            <person name="Wing R."/>
        </authorList>
    </citation>
    <scope>NUCLEOTIDE SEQUENCE</scope>
</reference>
<evidence type="ECO:0000256" key="10">
    <source>
        <dbReference type="ARBA" id="ARBA00047761"/>
    </source>
</evidence>
<dbReference type="Proteomes" id="UP000032180">
    <property type="component" value="Chromosome 1"/>
</dbReference>
<dbReference type="AlphaFoldDB" id="A0A0D9V4W1"/>
<dbReference type="PROSITE" id="PS51746">
    <property type="entry name" value="PPM_2"/>
    <property type="match status" value="1"/>
</dbReference>
<evidence type="ECO:0000256" key="1">
    <source>
        <dbReference type="ARBA" id="ARBA00001936"/>
    </source>
</evidence>
<dbReference type="Gramene" id="LPERR01G24580.1">
    <property type="protein sequence ID" value="LPERR01G24580.1"/>
    <property type="gene ID" value="LPERR01G24580"/>
</dbReference>
<evidence type="ECO:0000256" key="5">
    <source>
        <dbReference type="ARBA" id="ARBA00022723"/>
    </source>
</evidence>
<keyword evidence="8 12" id="KW-0904">Protein phosphatase</keyword>
<evidence type="ECO:0000256" key="9">
    <source>
        <dbReference type="ARBA" id="ARBA00023211"/>
    </source>
</evidence>
<comment type="catalytic activity">
    <reaction evidence="10">
        <text>O-phospho-L-seryl-[protein] + H2O = L-seryl-[protein] + phosphate</text>
        <dbReference type="Rhea" id="RHEA:20629"/>
        <dbReference type="Rhea" id="RHEA-COMP:9863"/>
        <dbReference type="Rhea" id="RHEA-COMP:11604"/>
        <dbReference type="ChEBI" id="CHEBI:15377"/>
        <dbReference type="ChEBI" id="CHEBI:29999"/>
        <dbReference type="ChEBI" id="CHEBI:43474"/>
        <dbReference type="ChEBI" id="CHEBI:83421"/>
        <dbReference type="EC" id="3.1.3.16"/>
    </reaction>
</comment>